<evidence type="ECO:0000256" key="1">
    <source>
        <dbReference type="SAM" id="MobiDB-lite"/>
    </source>
</evidence>
<reference evidence="3 4" key="1">
    <citation type="submission" date="2018-03" db="EMBL/GenBank/DDBJ databases">
        <title>The draft genome of Sphingosinicella sp. GL-C-18.</title>
        <authorList>
            <person name="Liu L."/>
            <person name="Li L."/>
            <person name="Liang L."/>
            <person name="Zhang X."/>
            <person name="Wang T."/>
        </authorList>
    </citation>
    <scope>NUCLEOTIDE SEQUENCE [LARGE SCALE GENOMIC DNA]</scope>
    <source>
        <strain evidence="3 4">GL-C-18</strain>
    </source>
</reference>
<feature type="region of interest" description="Disordered" evidence="1">
    <location>
        <begin position="1"/>
        <end position="32"/>
    </location>
</feature>
<feature type="transmembrane region" description="Helical" evidence="2">
    <location>
        <begin position="43"/>
        <end position="63"/>
    </location>
</feature>
<evidence type="ECO:0000313" key="4">
    <source>
        <dbReference type="Proteomes" id="UP000241167"/>
    </source>
</evidence>
<dbReference type="Proteomes" id="UP000241167">
    <property type="component" value="Unassembled WGS sequence"/>
</dbReference>
<feature type="compositionally biased region" description="Pro residues" evidence="1">
    <location>
        <begin position="22"/>
        <end position="32"/>
    </location>
</feature>
<dbReference type="EMBL" id="PXYI01000005">
    <property type="protein sequence ID" value="PSJ39098.1"/>
    <property type="molecule type" value="Genomic_DNA"/>
</dbReference>
<keyword evidence="2" id="KW-0472">Membrane</keyword>
<comment type="caution">
    <text evidence="3">The sequence shown here is derived from an EMBL/GenBank/DDBJ whole genome shotgun (WGS) entry which is preliminary data.</text>
</comment>
<proteinExistence type="predicted"/>
<name>A0A2P7QMA5_9SPHN</name>
<keyword evidence="4" id="KW-1185">Reference proteome</keyword>
<sequence>MSSPRPPLSVSASAPPSRTSLPAPPSRLSLPPPPYSVSAPAPAMMMFCMPLPVSTWPVLAVPVRYSMFGFKVKLAAAVRTSSTPAPTASVTASSPSAK</sequence>
<protein>
    <submittedName>
        <fullName evidence="3">Uncharacterized protein</fullName>
    </submittedName>
</protein>
<gene>
    <name evidence="3" type="ORF">C7I55_17565</name>
</gene>
<evidence type="ECO:0000256" key="2">
    <source>
        <dbReference type="SAM" id="Phobius"/>
    </source>
</evidence>
<evidence type="ECO:0000313" key="3">
    <source>
        <dbReference type="EMBL" id="PSJ39098.1"/>
    </source>
</evidence>
<organism evidence="3 4">
    <name type="scientific">Allosphingosinicella deserti</name>
    <dbReference type="NCBI Taxonomy" id="2116704"/>
    <lineage>
        <taxon>Bacteria</taxon>
        <taxon>Pseudomonadati</taxon>
        <taxon>Pseudomonadota</taxon>
        <taxon>Alphaproteobacteria</taxon>
        <taxon>Sphingomonadales</taxon>
        <taxon>Sphingomonadaceae</taxon>
        <taxon>Allosphingosinicella</taxon>
    </lineage>
</organism>
<dbReference type="AlphaFoldDB" id="A0A2P7QMA5"/>
<accession>A0A2P7QMA5</accession>
<feature type="compositionally biased region" description="Low complexity" evidence="1">
    <location>
        <begin position="8"/>
        <end position="21"/>
    </location>
</feature>
<keyword evidence="2" id="KW-1133">Transmembrane helix</keyword>
<keyword evidence="2" id="KW-0812">Transmembrane</keyword>